<name>A0A0D2IMB8_9EURO</name>
<dbReference type="VEuPathDB" id="FungiDB:Z518_04875"/>
<gene>
    <name evidence="2" type="ORF">Z518_04875</name>
</gene>
<dbReference type="EMBL" id="KN847477">
    <property type="protein sequence ID" value="KIX06899.1"/>
    <property type="molecule type" value="Genomic_DNA"/>
</dbReference>
<organism evidence="2 3">
    <name type="scientific">Rhinocladiella mackenziei CBS 650.93</name>
    <dbReference type="NCBI Taxonomy" id="1442369"/>
    <lineage>
        <taxon>Eukaryota</taxon>
        <taxon>Fungi</taxon>
        <taxon>Dikarya</taxon>
        <taxon>Ascomycota</taxon>
        <taxon>Pezizomycotina</taxon>
        <taxon>Eurotiomycetes</taxon>
        <taxon>Chaetothyriomycetidae</taxon>
        <taxon>Chaetothyriales</taxon>
        <taxon>Herpotrichiellaceae</taxon>
        <taxon>Rhinocladiella</taxon>
    </lineage>
</organism>
<dbReference type="HOGENOM" id="CLU_165606_0_0_1"/>
<proteinExistence type="predicted"/>
<feature type="compositionally biased region" description="Basic and acidic residues" evidence="1">
    <location>
        <begin position="39"/>
        <end position="48"/>
    </location>
</feature>
<evidence type="ECO:0000313" key="3">
    <source>
        <dbReference type="Proteomes" id="UP000053617"/>
    </source>
</evidence>
<feature type="compositionally biased region" description="Basic and acidic residues" evidence="1">
    <location>
        <begin position="55"/>
        <end position="67"/>
    </location>
</feature>
<feature type="compositionally biased region" description="Basic and acidic residues" evidence="1">
    <location>
        <begin position="75"/>
        <end position="99"/>
    </location>
</feature>
<feature type="region of interest" description="Disordered" evidence="1">
    <location>
        <begin position="39"/>
        <end position="99"/>
    </location>
</feature>
<dbReference type="AlphaFoldDB" id="A0A0D2IMB8"/>
<accession>A0A0D2IMB8</accession>
<dbReference type="GeneID" id="25292946"/>
<keyword evidence="3" id="KW-1185">Reference proteome</keyword>
<evidence type="ECO:0000313" key="2">
    <source>
        <dbReference type="EMBL" id="KIX06899.1"/>
    </source>
</evidence>
<reference evidence="2 3" key="1">
    <citation type="submission" date="2015-01" db="EMBL/GenBank/DDBJ databases">
        <title>The Genome Sequence of Rhinocladiella mackenzie CBS 650.93.</title>
        <authorList>
            <consortium name="The Broad Institute Genomics Platform"/>
            <person name="Cuomo C."/>
            <person name="de Hoog S."/>
            <person name="Gorbushina A."/>
            <person name="Stielow B."/>
            <person name="Teixiera M."/>
            <person name="Abouelleil A."/>
            <person name="Chapman S.B."/>
            <person name="Priest M."/>
            <person name="Young S.K."/>
            <person name="Wortman J."/>
            <person name="Nusbaum C."/>
            <person name="Birren B."/>
        </authorList>
    </citation>
    <scope>NUCLEOTIDE SEQUENCE [LARGE SCALE GENOMIC DNA]</scope>
    <source>
        <strain evidence="2 3">CBS 650.93</strain>
    </source>
</reference>
<sequence>MQSIYHSVAKTRLVPIAAIRRYTASPIAFQPTAIHRAESAADLKKHPESGFTQEKLPDRKHSHHWSEENATISEADIKADRDAMAEELEKEKKEDKGAQ</sequence>
<dbReference type="Proteomes" id="UP000053617">
    <property type="component" value="Unassembled WGS sequence"/>
</dbReference>
<protein>
    <submittedName>
        <fullName evidence="2">Uncharacterized protein</fullName>
    </submittedName>
</protein>
<dbReference type="OrthoDB" id="4151650at2759"/>
<evidence type="ECO:0000256" key="1">
    <source>
        <dbReference type="SAM" id="MobiDB-lite"/>
    </source>
</evidence>
<dbReference type="RefSeq" id="XP_013274035.1">
    <property type="nucleotide sequence ID" value="XM_013418581.1"/>
</dbReference>